<dbReference type="InterPro" id="IPR003653">
    <property type="entry name" value="Peptidase_C48_C"/>
</dbReference>
<dbReference type="InterPro" id="IPR038765">
    <property type="entry name" value="Papain-like_cys_pep_sf"/>
</dbReference>
<dbReference type="Gene3D" id="3.40.395.10">
    <property type="entry name" value="Adenoviral Proteinase, Chain A"/>
    <property type="match status" value="1"/>
</dbReference>
<feature type="compositionally biased region" description="Basic and acidic residues" evidence="4">
    <location>
        <begin position="637"/>
        <end position="650"/>
    </location>
</feature>
<dbReference type="Pfam" id="PF02902">
    <property type="entry name" value="Peptidase_C48"/>
    <property type="match status" value="1"/>
</dbReference>
<feature type="compositionally biased region" description="Basic and acidic residues" evidence="4">
    <location>
        <begin position="536"/>
        <end position="551"/>
    </location>
</feature>
<keyword evidence="3" id="KW-0378">Hydrolase</keyword>
<feature type="compositionally biased region" description="Acidic residues" evidence="4">
    <location>
        <begin position="403"/>
        <end position="425"/>
    </location>
</feature>
<dbReference type="PROSITE" id="PS50600">
    <property type="entry name" value="ULP_PROTEASE"/>
    <property type="match status" value="1"/>
</dbReference>
<feature type="domain" description="Ubiquitin-like protease family profile" evidence="6">
    <location>
        <begin position="704"/>
        <end position="892"/>
    </location>
</feature>
<keyword evidence="5" id="KW-0472">Membrane</keyword>
<feature type="transmembrane region" description="Helical" evidence="5">
    <location>
        <begin position="69"/>
        <end position="96"/>
    </location>
</feature>
<feature type="compositionally biased region" description="Basic and acidic residues" evidence="4">
    <location>
        <begin position="367"/>
        <end position="393"/>
    </location>
</feature>
<evidence type="ECO:0000256" key="2">
    <source>
        <dbReference type="ARBA" id="ARBA00022670"/>
    </source>
</evidence>
<sequence length="966" mass="109191">MGDSSTSSTSSISKGNFKTTKPSHFRAKINFQNIQIEVRKLHRNTINLSVKKNLKKKQTKNTQRKCIKILYISLFFYVVLLGFTVTVASLLYVVLLKKMAARNQTKDLKCATHLLNDKFRNMTEEKKAIVRDLGFGGLMHIPPLRVDHQLLRELAKNFKIGENKLRTGYGSFHITPKKIGDALGINATGDLFPEKVDYKKLSESDKIIFRRFQGKTLKSLTDDMMQIGVGNEEERLMGIKDYQEKKKKAINGCLFALMIIYFHLSKNRRNNRGERPPKPWIVNWTKEQLVKRMNEEREETLASSTSSSETETTESDTSTSESEAQEDSEDSGIKHPGKKGKKMASRKRKQREEESDSDSESESESSDESKESSPAEKEKEKKETKTTPKETPQKKKKVVVEDSPPEEDQYFDGETYEISSDELDELLGVNVQKSAAEGDNQADLRSTEGRYVSSETLPAVNLGSDDTSSQRRTEQSSVNQPSQSMLTPDDSNVMVVREQTPSEALAIVPIQFFVPPSQQTTTEADSETTPMLQIEGARETTPETPKEHQETTPKLPPAPTKIHPDAEEAAALLMMARTASYVPKTDLPMPSFSLGLTDSSQEGASTQDTEREKSPEAATMLEQLDSLVQKLAGSASKGKDESPQIRRETGGESSAKLETPGGTNQILDDMKEKCYIWGTRVKEDAKGNSNEFEEICTLTGQGQYILMRTHLASLQANSDIESQVVSAICLILNQKKEKRFHAQIYCLPPDIVSMALSDHPNGEFISPKTNKEFRVEAYPNFIPFIDRKKLSSHPYIFAPVCHTGHWWLWLINTRTRKCQILDPLHKKAPSPQRKQLNKFTGYVFSRLIAYAGGKPLEKGEKEKEIKAPYVKISGQKTSYDCAIYVMKWLELIEPENIKKGKYEWDNWTQEEVDHYRVEYASRILFSEINRQRDHAIRESSAIRLSKPSSVLLSPFCQINSEDIETG</sequence>
<keyword evidence="8" id="KW-1185">Reference proteome</keyword>
<dbReference type="GO" id="GO:0008234">
    <property type="term" value="F:cysteine-type peptidase activity"/>
    <property type="evidence" value="ECO:0007669"/>
    <property type="project" value="InterPro"/>
</dbReference>
<protein>
    <recommendedName>
        <fullName evidence="6">Ubiquitin-like protease family profile domain-containing protein</fullName>
    </recommendedName>
</protein>
<feature type="region of interest" description="Disordered" evidence="4">
    <location>
        <begin position="294"/>
        <end position="491"/>
    </location>
</feature>
<gene>
    <name evidence="7" type="ORF">Ahy_A03g012773</name>
</gene>
<feature type="compositionally biased region" description="Polar residues" evidence="4">
    <location>
        <begin position="594"/>
        <end position="607"/>
    </location>
</feature>
<keyword evidence="5" id="KW-1133">Transmembrane helix</keyword>
<dbReference type="AlphaFoldDB" id="A0A445DU33"/>
<evidence type="ECO:0000313" key="8">
    <source>
        <dbReference type="Proteomes" id="UP000289738"/>
    </source>
</evidence>
<dbReference type="Proteomes" id="UP000289738">
    <property type="component" value="Chromosome A03"/>
</dbReference>
<dbReference type="GO" id="GO:0006508">
    <property type="term" value="P:proteolysis"/>
    <property type="evidence" value="ECO:0007669"/>
    <property type="project" value="UniProtKB-KW"/>
</dbReference>
<dbReference type="EMBL" id="SDMP01000003">
    <property type="protein sequence ID" value="RYR66708.1"/>
    <property type="molecule type" value="Genomic_DNA"/>
</dbReference>
<feature type="compositionally biased region" description="Polar residues" evidence="4">
    <location>
        <begin position="475"/>
        <end position="490"/>
    </location>
</feature>
<feature type="region of interest" description="Disordered" evidence="4">
    <location>
        <begin position="536"/>
        <end position="566"/>
    </location>
</feature>
<proteinExistence type="inferred from homology"/>
<feature type="region of interest" description="Disordered" evidence="4">
    <location>
        <begin position="632"/>
        <end position="663"/>
    </location>
</feature>
<evidence type="ECO:0000256" key="5">
    <source>
        <dbReference type="SAM" id="Phobius"/>
    </source>
</evidence>
<feature type="compositionally biased region" description="Basic residues" evidence="4">
    <location>
        <begin position="335"/>
        <end position="349"/>
    </location>
</feature>
<keyword evidence="2" id="KW-0645">Protease</keyword>
<feature type="compositionally biased region" description="Low complexity" evidence="4">
    <location>
        <begin position="301"/>
        <end position="322"/>
    </location>
</feature>
<evidence type="ECO:0000256" key="3">
    <source>
        <dbReference type="ARBA" id="ARBA00022801"/>
    </source>
</evidence>
<keyword evidence="5" id="KW-0812">Transmembrane</keyword>
<organism evidence="7 8">
    <name type="scientific">Arachis hypogaea</name>
    <name type="common">Peanut</name>
    <dbReference type="NCBI Taxonomy" id="3818"/>
    <lineage>
        <taxon>Eukaryota</taxon>
        <taxon>Viridiplantae</taxon>
        <taxon>Streptophyta</taxon>
        <taxon>Embryophyta</taxon>
        <taxon>Tracheophyta</taxon>
        <taxon>Spermatophyta</taxon>
        <taxon>Magnoliopsida</taxon>
        <taxon>eudicotyledons</taxon>
        <taxon>Gunneridae</taxon>
        <taxon>Pentapetalae</taxon>
        <taxon>rosids</taxon>
        <taxon>fabids</taxon>
        <taxon>Fabales</taxon>
        <taxon>Fabaceae</taxon>
        <taxon>Papilionoideae</taxon>
        <taxon>50 kb inversion clade</taxon>
        <taxon>dalbergioids sensu lato</taxon>
        <taxon>Dalbergieae</taxon>
        <taxon>Pterocarpus clade</taxon>
        <taxon>Arachis</taxon>
    </lineage>
</organism>
<evidence type="ECO:0000259" key="6">
    <source>
        <dbReference type="PROSITE" id="PS50600"/>
    </source>
</evidence>
<accession>A0A445DU33</accession>
<reference evidence="7 8" key="1">
    <citation type="submission" date="2019-01" db="EMBL/GenBank/DDBJ databases">
        <title>Sequencing of cultivated peanut Arachis hypogaea provides insights into genome evolution and oil improvement.</title>
        <authorList>
            <person name="Chen X."/>
        </authorList>
    </citation>
    <scope>NUCLEOTIDE SEQUENCE [LARGE SCALE GENOMIC DNA]</scope>
    <source>
        <strain evidence="8">cv. Fuhuasheng</strain>
        <tissue evidence="7">Leaves</tissue>
    </source>
</reference>
<name>A0A445DU33_ARAHY</name>
<evidence type="ECO:0000313" key="7">
    <source>
        <dbReference type="EMBL" id="RYR66708.1"/>
    </source>
</evidence>
<feature type="compositionally biased region" description="Acidic residues" evidence="4">
    <location>
        <begin position="353"/>
        <end position="366"/>
    </location>
</feature>
<dbReference type="SUPFAM" id="SSF54001">
    <property type="entry name" value="Cysteine proteinases"/>
    <property type="match status" value="1"/>
</dbReference>
<comment type="similarity">
    <text evidence="1">Belongs to the peptidase C48 family.</text>
</comment>
<comment type="caution">
    <text evidence="7">The sequence shown here is derived from an EMBL/GenBank/DDBJ whole genome shotgun (WGS) entry which is preliminary data.</text>
</comment>
<evidence type="ECO:0000256" key="1">
    <source>
        <dbReference type="ARBA" id="ARBA00005234"/>
    </source>
</evidence>
<feature type="region of interest" description="Disordered" evidence="4">
    <location>
        <begin position="592"/>
        <end position="617"/>
    </location>
</feature>
<evidence type="ECO:0000256" key="4">
    <source>
        <dbReference type="SAM" id="MobiDB-lite"/>
    </source>
</evidence>